<dbReference type="InterPro" id="IPR026444">
    <property type="entry name" value="Secre_tail"/>
</dbReference>
<accession>A0A376GK14</accession>
<organism evidence="7 8">
    <name type="scientific">Empedobacter falsenii</name>
    <dbReference type="NCBI Taxonomy" id="343874"/>
    <lineage>
        <taxon>Bacteria</taxon>
        <taxon>Pseudomonadati</taxon>
        <taxon>Bacteroidota</taxon>
        <taxon>Flavobacteriia</taxon>
        <taxon>Flavobacteriales</taxon>
        <taxon>Weeksellaceae</taxon>
        <taxon>Empedobacter</taxon>
    </lineage>
</organism>
<evidence type="ECO:0000313" key="7">
    <source>
        <dbReference type="EMBL" id="STD58866.1"/>
    </source>
</evidence>
<proteinExistence type="inferred from homology"/>
<reference evidence="7 8" key="1">
    <citation type="submission" date="2018-06" db="EMBL/GenBank/DDBJ databases">
        <authorList>
            <consortium name="Pathogen Informatics"/>
            <person name="Doyle S."/>
        </authorList>
    </citation>
    <scope>NUCLEOTIDE SEQUENCE [LARGE SCALE GENOMIC DNA]</scope>
    <source>
        <strain evidence="7 8">NCTC13456</strain>
    </source>
</reference>
<dbReference type="GO" id="GO:0004518">
    <property type="term" value="F:nuclease activity"/>
    <property type="evidence" value="ECO:0007669"/>
    <property type="project" value="UniProtKB-KW"/>
</dbReference>
<dbReference type="InterPro" id="IPR007346">
    <property type="entry name" value="Endonuclease-I"/>
</dbReference>
<evidence type="ECO:0000256" key="5">
    <source>
        <dbReference type="SAM" id="SignalP"/>
    </source>
</evidence>
<dbReference type="Gene3D" id="2.60.120.380">
    <property type="match status" value="1"/>
</dbReference>
<keyword evidence="2" id="KW-0540">Nuclease</keyword>
<evidence type="ECO:0000259" key="6">
    <source>
        <dbReference type="Pfam" id="PF18962"/>
    </source>
</evidence>
<dbReference type="EC" id="3.1.-.-" evidence="7"/>
<evidence type="ECO:0000256" key="2">
    <source>
        <dbReference type="ARBA" id="ARBA00022722"/>
    </source>
</evidence>
<dbReference type="InterPro" id="IPR044925">
    <property type="entry name" value="His-Me_finger_sf"/>
</dbReference>
<sequence length="369" mass="42206">MKKILCSLSIFTVSVLASAQAPSNYYDTATGSSFTLKTQLYEIIKNHTDLTYGGLWTLYNRTDSDNGFLDKYDEKDNSIYDIYSEIPKKIDPYNFIKSSDQCGSSGYKNEGDCYNREHIIPQSVFNKNSPMVADAFHIWPTDGYVNNKRDNFPYGVVESATYTSLNGSKLGSNKNSGYSAGFSGTVFEPIDEFKGDIARAYFYFATRYQENGIQSWSYAMFNKTKDKVFTDTFLKILMTWHLNDPVSDREKDINNLVYRYQGNRNPFIDHPEYAEKIWGSDLGTGDFEYQKRDDVSVYNVTNRSIKVKLENNSKSIQKVSVFNFNGQLINEVSNSSNQKEVEVNFKTPGVYIIKVVGKQMEINKRVVIK</sequence>
<dbReference type="Proteomes" id="UP000254737">
    <property type="component" value="Unassembled WGS sequence"/>
</dbReference>
<evidence type="ECO:0000256" key="3">
    <source>
        <dbReference type="ARBA" id="ARBA00022729"/>
    </source>
</evidence>
<dbReference type="RefSeq" id="WP_115000771.1">
    <property type="nucleotide sequence ID" value="NZ_UFXS01000001.1"/>
</dbReference>
<dbReference type="STRING" id="343874.GCA_000805695_02048"/>
<dbReference type="AlphaFoldDB" id="A0A376GK14"/>
<protein>
    <submittedName>
        <fullName evidence="7">Extracellular ribonuclease</fullName>
        <ecNumber evidence="7">3.1.-.-</ecNumber>
    </submittedName>
</protein>
<dbReference type="SUPFAM" id="SSF54060">
    <property type="entry name" value="His-Me finger endonucleases"/>
    <property type="match status" value="1"/>
</dbReference>
<dbReference type="NCBIfam" id="TIGR04183">
    <property type="entry name" value="Por_Secre_tail"/>
    <property type="match status" value="1"/>
</dbReference>
<keyword evidence="3 5" id="KW-0732">Signal</keyword>
<gene>
    <name evidence="7" type="primary">bsn_1</name>
    <name evidence="7" type="ORF">NCTC13456_02493</name>
</gene>
<name>A0A376GK14_9FLAO</name>
<evidence type="ECO:0000313" key="8">
    <source>
        <dbReference type="Proteomes" id="UP000254737"/>
    </source>
</evidence>
<dbReference type="PANTHER" id="PTHR33607">
    <property type="entry name" value="ENDONUCLEASE-1"/>
    <property type="match status" value="1"/>
</dbReference>
<dbReference type="Pfam" id="PF04231">
    <property type="entry name" value="Endonuclease_1"/>
    <property type="match status" value="1"/>
</dbReference>
<dbReference type="GO" id="GO:0016787">
    <property type="term" value="F:hydrolase activity"/>
    <property type="evidence" value="ECO:0007669"/>
    <property type="project" value="UniProtKB-KW"/>
</dbReference>
<feature type="domain" description="Secretion system C-terminal sorting" evidence="6">
    <location>
        <begin position="302"/>
        <end position="368"/>
    </location>
</feature>
<evidence type="ECO:0000256" key="4">
    <source>
        <dbReference type="ARBA" id="ARBA00022801"/>
    </source>
</evidence>
<keyword evidence="4 7" id="KW-0378">Hydrolase</keyword>
<dbReference type="EMBL" id="UFXS01000001">
    <property type="protein sequence ID" value="STD58866.1"/>
    <property type="molecule type" value="Genomic_DNA"/>
</dbReference>
<feature type="chain" id="PRO_5016954240" evidence="5">
    <location>
        <begin position="20"/>
        <end position="369"/>
    </location>
</feature>
<dbReference type="PANTHER" id="PTHR33607:SF2">
    <property type="entry name" value="ENDONUCLEASE-1"/>
    <property type="match status" value="1"/>
</dbReference>
<evidence type="ECO:0000256" key="1">
    <source>
        <dbReference type="ARBA" id="ARBA00006429"/>
    </source>
</evidence>
<feature type="signal peptide" evidence="5">
    <location>
        <begin position="1"/>
        <end position="19"/>
    </location>
</feature>
<dbReference type="Pfam" id="PF18962">
    <property type="entry name" value="Por_Secre_tail"/>
    <property type="match status" value="1"/>
</dbReference>
<comment type="similarity">
    <text evidence="1">Belongs to the EndA/NucM nuclease family.</text>
</comment>